<feature type="coiled-coil region" evidence="6">
    <location>
        <begin position="256"/>
        <end position="308"/>
    </location>
</feature>
<keyword evidence="6" id="KW-0175">Coiled coil</keyword>
<evidence type="ECO:0000256" key="4">
    <source>
        <dbReference type="ARBA" id="ARBA00023134"/>
    </source>
</evidence>
<dbReference type="AlphaFoldDB" id="A0AB35Y7K8"/>
<dbReference type="PANTHER" id="PTHR10465:SF0">
    <property type="entry name" value="SARCALUMENIN"/>
    <property type="match status" value="1"/>
</dbReference>
<dbReference type="PANTHER" id="PTHR10465">
    <property type="entry name" value="TRANSMEMBRANE GTPASE FZO1"/>
    <property type="match status" value="1"/>
</dbReference>
<dbReference type="EMBL" id="JBBFGL010000008">
    <property type="protein sequence ID" value="MEJ5196311.1"/>
    <property type="molecule type" value="Genomic_DNA"/>
</dbReference>
<keyword evidence="2" id="KW-0547">Nucleotide-binding</keyword>
<name>A0AB35Y7K8_9FIRM</name>
<accession>A0AB35Y7K8</accession>
<gene>
    <name evidence="8" type="ORF">WF834_09035</name>
</gene>
<reference evidence="8" key="1">
    <citation type="submission" date="2024-03" db="EMBL/GenBank/DDBJ databases">
        <authorList>
            <person name="Plomp N."/>
            <person name="Harmsen H.J."/>
        </authorList>
    </citation>
    <scope>NUCLEOTIDE SEQUENCE</scope>
    <source>
        <strain evidence="8">HTF-128</strain>
    </source>
</reference>
<comment type="caution">
    <text evidence="8">The sequence shown here is derived from an EMBL/GenBank/DDBJ whole genome shotgun (WGS) entry which is preliminary data.</text>
</comment>
<proteinExistence type="predicted"/>
<organism evidence="8 9">
    <name type="scientific">Faecalibacterium wellingii</name>
    <dbReference type="NCBI Taxonomy" id="2929491"/>
    <lineage>
        <taxon>Bacteria</taxon>
        <taxon>Bacillati</taxon>
        <taxon>Bacillota</taxon>
        <taxon>Clostridia</taxon>
        <taxon>Eubacteriales</taxon>
        <taxon>Oscillospiraceae</taxon>
        <taxon>Faecalibacterium</taxon>
    </lineage>
</organism>
<evidence type="ECO:0000256" key="3">
    <source>
        <dbReference type="ARBA" id="ARBA00022801"/>
    </source>
</evidence>
<comment type="subcellular location">
    <subcellularLocation>
        <location evidence="1">Membrane</location>
    </subcellularLocation>
</comment>
<evidence type="ECO:0000313" key="9">
    <source>
        <dbReference type="Proteomes" id="UP001373196"/>
    </source>
</evidence>
<evidence type="ECO:0000256" key="5">
    <source>
        <dbReference type="ARBA" id="ARBA00023136"/>
    </source>
</evidence>
<keyword evidence="3" id="KW-0378">Hydrolase</keyword>
<keyword evidence="4" id="KW-0342">GTP-binding</keyword>
<dbReference type="GO" id="GO:0016020">
    <property type="term" value="C:membrane"/>
    <property type="evidence" value="ECO:0007669"/>
    <property type="project" value="UniProtKB-SubCell"/>
</dbReference>
<protein>
    <submittedName>
        <fullName evidence="8">Dynamin family protein</fullName>
    </submittedName>
</protein>
<dbReference type="SUPFAM" id="SSF52540">
    <property type="entry name" value="P-loop containing nucleoside triphosphate hydrolases"/>
    <property type="match status" value="1"/>
</dbReference>
<dbReference type="GO" id="GO:0005525">
    <property type="term" value="F:GTP binding"/>
    <property type="evidence" value="ECO:0007669"/>
    <property type="project" value="UniProtKB-KW"/>
</dbReference>
<dbReference type="GO" id="GO:0003924">
    <property type="term" value="F:GTPase activity"/>
    <property type="evidence" value="ECO:0007669"/>
    <property type="project" value="InterPro"/>
</dbReference>
<evidence type="ECO:0000256" key="1">
    <source>
        <dbReference type="ARBA" id="ARBA00004370"/>
    </source>
</evidence>
<dbReference type="RefSeq" id="WP_339395644.1">
    <property type="nucleotide sequence ID" value="NZ_JBBFGL010000008.1"/>
</dbReference>
<dbReference type="InterPro" id="IPR027094">
    <property type="entry name" value="Mitofusin_fam"/>
</dbReference>
<feature type="coiled-coil region" evidence="6">
    <location>
        <begin position="514"/>
        <end position="541"/>
    </location>
</feature>
<sequence length="564" mass="63250">MVDRKKFDHALAMRQQLEAHYPDRNFQDAFQLSEELRDHFEIKLLVVGHFSAGKSALLNALLQRPAFLKEAQQPQTALATELVYDTTEQAFAYRKDGSCEELQAGKEYLPEEYSHLEYHVNAPALARIADYTIVDTPGFDSGIEAHAQALSNYIGVGSAYLVVVDQEKGGLDETTLQFIREISHYSNQIAVVLNKCDKITPDTVEQIVSAAQGTLEMWGFPYKVYPISARAEDCCTQLESILGQFHAQKAFDRIMTRQLRIDLENTEKLLQIEQRKLSLDTHDLDESLRNFERSKKQLADAFDQKTQQAQDKLDPQTETTLASVRQALTAHADTISTALLNGNQTAVKAIILETIRPVLVASMKNIVSGQIDAITAELQFDQLVHNDMDAEDLVTMTTNLASNLKSLIDSGTFTPAPQSGLGKHKKDDRNNTLYHAITGVVAAATDAIAPWLEVIIILLPDIIHLLEGLFAEKDEDIVKRNFINNVIPQICNKLYPQIRTNIETSTREVQAAYKSMLDEKLEQLQNSIASIKEQKAQKVETFAAYQGYITEDIAAIQKMLQQLR</sequence>
<evidence type="ECO:0000313" key="8">
    <source>
        <dbReference type="EMBL" id="MEJ5196311.1"/>
    </source>
</evidence>
<dbReference type="InterPro" id="IPR045063">
    <property type="entry name" value="Dynamin_N"/>
</dbReference>
<dbReference type="InterPro" id="IPR027417">
    <property type="entry name" value="P-loop_NTPase"/>
</dbReference>
<feature type="domain" description="Dynamin N-terminal" evidence="7">
    <location>
        <begin position="45"/>
        <end position="195"/>
    </location>
</feature>
<dbReference type="Gene3D" id="3.40.50.300">
    <property type="entry name" value="P-loop containing nucleotide triphosphate hydrolases"/>
    <property type="match status" value="1"/>
</dbReference>
<keyword evidence="5" id="KW-0472">Membrane</keyword>
<evidence type="ECO:0000256" key="2">
    <source>
        <dbReference type="ARBA" id="ARBA00022741"/>
    </source>
</evidence>
<evidence type="ECO:0000256" key="6">
    <source>
        <dbReference type="SAM" id="Coils"/>
    </source>
</evidence>
<dbReference type="Proteomes" id="UP001373196">
    <property type="component" value="Unassembled WGS sequence"/>
</dbReference>
<evidence type="ECO:0000259" key="7">
    <source>
        <dbReference type="Pfam" id="PF00350"/>
    </source>
</evidence>
<dbReference type="Pfam" id="PF00350">
    <property type="entry name" value="Dynamin_N"/>
    <property type="match status" value="1"/>
</dbReference>